<proteinExistence type="predicted"/>
<dbReference type="EMBL" id="JBHRWK010000111">
    <property type="protein sequence ID" value="MFC3456049.1"/>
    <property type="molecule type" value="Genomic_DNA"/>
</dbReference>
<evidence type="ECO:0008006" key="4">
    <source>
        <dbReference type="Google" id="ProtNLM"/>
    </source>
</evidence>
<accession>A0ABV7PA98</accession>
<reference evidence="3" key="1">
    <citation type="journal article" date="2019" name="Int. J. Syst. Evol. Microbiol.">
        <title>The Global Catalogue of Microorganisms (GCM) 10K type strain sequencing project: providing services to taxonomists for standard genome sequencing and annotation.</title>
        <authorList>
            <consortium name="The Broad Institute Genomics Platform"/>
            <consortium name="The Broad Institute Genome Sequencing Center for Infectious Disease"/>
            <person name="Wu L."/>
            <person name="Ma J."/>
        </authorList>
    </citation>
    <scope>NUCLEOTIDE SEQUENCE [LARGE SCALE GENOMIC DNA]</scope>
    <source>
        <strain evidence="3">CGMCC 4.7676</strain>
    </source>
</reference>
<feature type="region of interest" description="Disordered" evidence="1">
    <location>
        <begin position="96"/>
        <end position="134"/>
    </location>
</feature>
<keyword evidence="3" id="KW-1185">Reference proteome</keyword>
<comment type="caution">
    <text evidence="2">The sequence shown here is derived from an EMBL/GenBank/DDBJ whole genome shotgun (WGS) entry which is preliminary data.</text>
</comment>
<dbReference type="Gene3D" id="2.30.40.10">
    <property type="entry name" value="Urease, subunit C, domain 1"/>
    <property type="match status" value="1"/>
</dbReference>
<dbReference type="Proteomes" id="UP001595645">
    <property type="component" value="Unassembled WGS sequence"/>
</dbReference>
<gene>
    <name evidence="2" type="ORF">ACFOSH_42025</name>
</gene>
<dbReference type="RefSeq" id="WP_378247052.1">
    <property type="nucleotide sequence ID" value="NZ_JBHRWK010000111.1"/>
</dbReference>
<evidence type="ECO:0000313" key="3">
    <source>
        <dbReference type="Proteomes" id="UP001595645"/>
    </source>
</evidence>
<dbReference type="SUPFAM" id="SSF51338">
    <property type="entry name" value="Composite domain of metallo-dependent hydrolases"/>
    <property type="match status" value="1"/>
</dbReference>
<protein>
    <recommendedName>
        <fullName evidence="4">Urease accessory protein UreD</fullName>
    </recommendedName>
</protein>
<evidence type="ECO:0000256" key="1">
    <source>
        <dbReference type="SAM" id="MobiDB-lite"/>
    </source>
</evidence>
<sequence>MTAEHTGPLVLTDATVHLTPTRTVHGDIWTDGRTITHAGAAEPHERPGDARTIDASGASIVPLLVDSALRARPTRARDTYDLAPGNPATFAVTRSRVTESQVRGSLMIRPPTSSPLSSTGRSSPGTASPTPPPR</sequence>
<organism evidence="2 3">
    <name type="scientific">Amycolatopsis speibonae</name>
    <dbReference type="NCBI Taxonomy" id="1450224"/>
    <lineage>
        <taxon>Bacteria</taxon>
        <taxon>Bacillati</taxon>
        <taxon>Actinomycetota</taxon>
        <taxon>Actinomycetes</taxon>
        <taxon>Pseudonocardiales</taxon>
        <taxon>Pseudonocardiaceae</taxon>
        <taxon>Amycolatopsis</taxon>
    </lineage>
</organism>
<feature type="compositionally biased region" description="Low complexity" evidence="1">
    <location>
        <begin position="109"/>
        <end position="128"/>
    </location>
</feature>
<evidence type="ECO:0000313" key="2">
    <source>
        <dbReference type="EMBL" id="MFC3456049.1"/>
    </source>
</evidence>
<name>A0ABV7PA98_9PSEU</name>
<dbReference type="InterPro" id="IPR011059">
    <property type="entry name" value="Metal-dep_hydrolase_composite"/>
</dbReference>